<dbReference type="Pfam" id="PF18678">
    <property type="entry name" value="AOC_like"/>
    <property type="match status" value="1"/>
</dbReference>
<keyword evidence="1" id="KW-0732">Signal</keyword>
<evidence type="ECO:0000313" key="3">
    <source>
        <dbReference type="EMBL" id="GAA5021260.1"/>
    </source>
</evidence>
<dbReference type="Gene3D" id="2.40.480.10">
    <property type="entry name" value="Allene oxide cyclase-like"/>
    <property type="match status" value="1"/>
</dbReference>
<gene>
    <name evidence="3" type="ORF">GCM10023335_51980</name>
</gene>
<dbReference type="RefSeq" id="WP_345654025.1">
    <property type="nucleotide sequence ID" value="NZ_BAABKB010000021.1"/>
</dbReference>
<evidence type="ECO:0000313" key="4">
    <source>
        <dbReference type="Proteomes" id="UP001501759"/>
    </source>
</evidence>
<sequence length="173" mass="17905">MMQKIFKTKKARYLSAAAGLATAVAGGITLAPWASADTPTSSISAPAAKHRAQTFELVGKQTSSAEIDLGQKGAGIGDENVVHEDLYRDGKKVGDHSAICTVTHVNPTALQCLGTFSLPEGQFSGQALLHLPAPSYVDVGITGGSGAYSNASGFIRTIPAGVTERHFTVHLNG</sequence>
<keyword evidence="4" id="KW-1185">Reference proteome</keyword>
<dbReference type="Proteomes" id="UP001501759">
    <property type="component" value="Unassembled WGS sequence"/>
</dbReference>
<dbReference type="EMBL" id="BAABKB010000021">
    <property type="protein sequence ID" value="GAA5021260.1"/>
    <property type="molecule type" value="Genomic_DNA"/>
</dbReference>
<evidence type="ECO:0000259" key="2">
    <source>
        <dbReference type="Pfam" id="PF18678"/>
    </source>
</evidence>
<organism evidence="3 4">
    <name type="scientific">Streptomyces siamensis</name>
    <dbReference type="NCBI Taxonomy" id="1274986"/>
    <lineage>
        <taxon>Bacteria</taxon>
        <taxon>Bacillati</taxon>
        <taxon>Actinomycetota</taxon>
        <taxon>Actinomycetes</taxon>
        <taxon>Kitasatosporales</taxon>
        <taxon>Streptomycetaceae</taxon>
        <taxon>Streptomyces</taxon>
    </lineage>
</organism>
<dbReference type="InterPro" id="IPR044859">
    <property type="entry name" value="Allene_oxi_cyc_Dirigent"/>
</dbReference>
<dbReference type="InterPro" id="IPR041013">
    <property type="entry name" value="AOC-like"/>
</dbReference>
<reference evidence="4" key="1">
    <citation type="journal article" date="2019" name="Int. J. Syst. Evol. Microbiol.">
        <title>The Global Catalogue of Microorganisms (GCM) 10K type strain sequencing project: providing services to taxonomists for standard genome sequencing and annotation.</title>
        <authorList>
            <consortium name="The Broad Institute Genomics Platform"/>
            <consortium name="The Broad Institute Genome Sequencing Center for Infectious Disease"/>
            <person name="Wu L."/>
            <person name="Ma J."/>
        </authorList>
    </citation>
    <scope>NUCLEOTIDE SEQUENCE [LARGE SCALE GENOMIC DNA]</scope>
    <source>
        <strain evidence="4">JCM 18409</strain>
    </source>
</reference>
<evidence type="ECO:0000256" key="1">
    <source>
        <dbReference type="SAM" id="SignalP"/>
    </source>
</evidence>
<feature type="chain" id="PRO_5045864941" description="Allene oxide cyclase barrel-like domain-containing protein" evidence="1">
    <location>
        <begin position="37"/>
        <end position="173"/>
    </location>
</feature>
<feature type="domain" description="Allene oxide cyclase barrel-like" evidence="2">
    <location>
        <begin position="68"/>
        <end position="160"/>
    </location>
</feature>
<name>A0ABP9J7X2_9ACTN</name>
<accession>A0ABP9J7X2</accession>
<proteinExistence type="predicted"/>
<protein>
    <recommendedName>
        <fullName evidence="2">Allene oxide cyclase barrel-like domain-containing protein</fullName>
    </recommendedName>
</protein>
<feature type="signal peptide" evidence="1">
    <location>
        <begin position="1"/>
        <end position="36"/>
    </location>
</feature>
<comment type="caution">
    <text evidence="3">The sequence shown here is derived from an EMBL/GenBank/DDBJ whole genome shotgun (WGS) entry which is preliminary data.</text>
</comment>